<reference evidence="1" key="1">
    <citation type="submission" date="2021-06" db="EMBL/GenBank/DDBJ databases">
        <authorList>
            <person name="Criscuolo A."/>
        </authorList>
    </citation>
    <scope>NUCLEOTIDE SEQUENCE</scope>
    <source>
        <strain evidence="1">CIP111600</strain>
    </source>
</reference>
<gene>
    <name evidence="1" type="ORF">PAESOLCIP111_05492</name>
</gene>
<evidence type="ECO:0000313" key="2">
    <source>
        <dbReference type="Proteomes" id="UP000693672"/>
    </source>
</evidence>
<sequence length="656" mass="73877">MNMKYFLNTLSEQFSERPLPIFASESEIVAWNDERRTLFHQAIGIDTYLAAERTPLNVRVTGTIDCGTHTIEKLYYESLPQLYVAGNLYIPKGLTERAPGILYVCGHSQSQKVQYQEHARRFAQLGFVTLIVDTVQYGEVYGEHHGTYARGWFQWVSKGYTPTATEVWNAIRGLDLLSARQDVDATRLGVTGHSGGGSISWWTMCADERVKAIATSSGTGHEASHIRERTLDGHCDCNFPNNPYGWSLTEQYALAAPRPVLILAPDRDYVFQIDSVRQVYDKLYTMYDSAGVGDRMRLLDYRSNHAYTPESRQNVFSWFLCHLAGKSVRPDEIEDFDGVQLEEKQLLAYEGRPPAADRSLTVQDWFIPVAAMEAIDSREGFQTNKTQLIQKLKQDGFRHFPVAMNRAKAEIMQHIWGKVEQGWRLKFTYESEENWKLWGEIRGNHPDMTLPADVQQIRPLAIHLRSTGDEKGEQAFDLMKSATPRWLKARLDPRGTGDTAWGQEQNWHIRRASALLGRTVASMRVWDTLRGIEAQRNLPGVDSKRIVLAGAGEMAVVALYAALLDGGIEAVVLQDAPGTLDAADDGKPNMLFKEVINALRYADLPQTAASLWPTKLVFVGEKDDSYIRTQRSYEALGGVCIHVSKASEIDFDALCT</sequence>
<accession>A0A916NLE2</accession>
<dbReference type="AlphaFoldDB" id="A0A916NLE2"/>
<name>A0A916NLE2_9BACL</name>
<dbReference type="Proteomes" id="UP000693672">
    <property type="component" value="Unassembled WGS sequence"/>
</dbReference>
<comment type="caution">
    <text evidence="1">The sequence shown here is derived from an EMBL/GenBank/DDBJ whole genome shotgun (WGS) entry which is preliminary data.</text>
</comment>
<evidence type="ECO:0008006" key="3">
    <source>
        <dbReference type="Google" id="ProtNLM"/>
    </source>
</evidence>
<proteinExistence type="predicted"/>
<organism evidence="1 2">
    <name type="scientific">Paenibacillus solanacearum</name>
    <dbReference type="NCBI Taxonomy" id="2048548"/>
    <lineage>
        <taxon>Bacteria</taxon>
        <taxon>Bacillati</taxon>
        <taxon>Bacillota</taxon>
        <taxon>Bacilli</taxon>
        <taxon>Bacillales</taxon>
        <taxon>Paenibacillaceae</taxon>
        <taxon>Paenibacillus</taxon>
    </lineage>
</organism>
<dbReference type="PANTHER" id="PTHR22946:SF8">
    <property type="entry name" value="ACETYL XYLAN ESTERASE DOMAIN-CONTAINING PROTEIN"/>
    <property type="match status" value="1"/>
</dbReference>
<dbReference type="PANTHER" id="PTHR22946">
    <property type="entry name" value="DIENELACTONE HYDROLASE DOMAIN-CONTAINING PROTEIN-RELATED"/>
    <property type="match status" value="1"/>
</dbReference>
<dbReference type="RefSeq" id="WP_218095206.1">
    <property type="nucleotide sequence ID" value="NZ_CAJVAS010000040.1"/>
</dbReference>
<keyword evidence="2" id="KW-1185">Reference proteome</keyword>
<dbReference type="InterPro" id="IPR050261">
    <property type="entry name" value="FrsA_esterase"/>
</dbReference>
<evidence type="ECO:0000313" key="1">
    <source>
        <dbReference type="EMBL" id="CAG7647952.1"/>
    </source>
</evidence>
<protein>
    <recommendedName>
        <fullName evidence="3">Acetyl xylan esterase domain-containing protein</fullName>
    </recommendedName>
</protein>
<dbReference type="EMBL" id="CAJVAS010000040">
    <property type="protein sequence ID" value="CAG7647952.1"/>
    <property type="molecule type" value="Genomic_DNA"/>
</dbReference>